<dbReference type="GO" id="GO:0003700">
    <property type="term" value="F:DNA-binding transcription factor activity"/>
    <property type="evidence" value="ECO:0007669"/>
    <property type="project" value="InterPro"/>
</dbReference>
<evidence type="ECO:0000313" key="8">
    <source>
        <dbReference type="Proteomes" id="UP000009877"/>
    </source>
</evidence>
<keyword evidence="2" id="KW-0805">Transcription regulation</keyword>
<dbReference type="GO" id="GO:0032993">
    <property type="term" value="C:protein-DNA complex"/>
    <property type="evidence" value="ECO:0007669"/>
    <property type="project" value="TreeGrafter"/>
</dbReference>
<keyword evidence="4" id="KW-0804">Transcription</keyword>
<dbReference type="PANTHER" id="PTHR30346:SF0">
    <property type="entry name" value="HCA OPERON TRANSCRIPTIONAL ACTIVATOR HCAR"/>
    <property type="match status" value="1"/>
</dbReference>
<dbReference type="Proteomes" id="UP000009877">
    <property type="component" value="Unassembled WGS sequence"/>
</dbReference>
<evidence type="ECO:0000256" key="2">
    <source>
        <dbReference type="ARBA" id="ARBA00023015"/>
    </source>
</evidence>
<comment type="similarity">
    <text evidence="1">Belongs to the LysR transcriptional regulatory family.</text>
</comment>
<accession>M2XUM4</accession>
<dbReference type="AlphaFoldDB" id="M2XUM4"/>
<keyword evidence="3" id="KW-0238">DNA-binding</keyword>
<sequence length="324" mass="35011">MAADQHDDRDDAATPPAASESMDPGFTLRQLDLFVAAAEHGGFAPAAQARHLSPNSVAQAVTDLERRMQTRLVLRHRARGITLTASGRQLAEAARDLLRRAGELPRGLSGDALSGPVSVGCYTTLAPTVVPELWTALAQRHPELELSVQEGSGTELAQLLRDGSLDMLIAYELALPADLPRRQLFLAQPMVALAGSHRLADREQIEPSELAEEPLILFNQPPSAQSTLTQLRRLGLSPTIAHRTADFELMRSLVARGLGFSIQYLPAPVPLSREGLPIVTVPLARDAVVEPVVLAWSPDAEPTVRAAATMALIRERLGQQERIT</sequence>
<comment type="caution">
    <text evidence="7">The sequence shown here is derived from an EMBL/GenBank/DDBJ whole genome shotgun (WGS) entry which is preliminary data.</text>
</comment>
<dbReference type="Gene3D" id="3.40.190.10">
    <property type="entry name" value="Periplasmic binding protein-like II"/>
    <property type="match status" value="2"/>
</dbReference>
<feature type="domain" description="HTH lysR-type" evidence="6">
    <location>
        <begin position="26"/>
        <end position="84"/>
    </location>
</feature>
<evidence type="ECO:0000259" key="6">
    <source>
        <dbReference type="PROSITE" id="PS50931"/>
    </source>
</evidence>
<evidence type="ECO:0000256" key="3">
    <source>
        <dbReference type="ARBA" id="ARBA00023125"/>
    </source>
</evidence>
<reference evidence="7 8" key="1">
    <citation type="journal article" date="2014" name="Genome Announc.">
        <title>Draft Genome Sequence of Kocuria palustris PEL.</title>
        <authorList>
            <person name="Sharma G."/>
            <person name="Khatri I."/>
            <person name="Subramanian S."/>
        </authorList>
    </citation>
    <scope>NUCLEOTIDE SEQUENCE [LARGE SCALE GENOMIC DNA]</scope>
    <source>
        <strain evidence="7 8">PEL</strain>
    </source>
</reference>
<dbReference type="InterPro" id="IPR036388">
    <property type="entry name" value="WH-like_DNA-bd_sf"/>
</dbReference>
<dbReference type="InterPro" id="IPR036390">
    <property type="entry name" value="WH_DNA-bd_sf"/>
</dbReference>
<name>M2XUM4_9MICC</name>
<evidence type="ECO:0000256" key="5">
    <source>
        <dbReference type="SAM" id="MobiDB-lite"/>
    </source>
</evidence>
<feature type="region of interest" description="Disordered" evidence="5">
    <location>
        <begin position="1"/>
        <end position="24"/>
    </location>
</feature>
<dbReference type="GO" id="GO:0003677">
    <property type="term" value="F:DNA binding"/>
    <property type="evidence" value="ECO:0007669"/>
    <property type="project" value="UniProtKB-KW"/>
</dbReference>
<keyword evidence="8" id="KW-1185">Reference proteome</keyword>
<dbReference type="PROSITE" id="PS50931">
    <property type="entry name" value="HTH_LYSR"/>
    <property type="match status" value="1"/>
</dbReference>
<evidence type="ECO:0000256" key="4">
    <source>
        <dbReference type="ARBA" id="ARBA00023163"/>
    </source>
</evidence>
<dbReference type="InterPro" id="IPR000847">
    <property type="entry name" value="LysR_HTH_N"/>
</dbReference>
<proteinExistence type="inferred from homology"/>
<dbReference type="EMBL" id="ANHZ02000013">
    <property type="protein sequence ID" value="EME36513.1"/>
    <property type="molecule type" value="Genomic_DNA"/>
</dbReference>
<dbReference type="Pfam" id="PF03466">
    <property type="entry name" value="LysR_substrate"/>
    <property type="match status" value="1"/>
</dbReference>
<dbReference type="SUPFAM" id="SSF46785">
    <property type="entry name" value="Winged helix' DNA-binding domain"/>
    <property type="match status" value="1"/>
</dbReference>
<dbReference type="Pfam" id="PF00126">
    <property type="entry name" value="HTH_1"/>
    <property type="match status" value="1"/>
</dbReference>
<evidence type="ECO:0000313" key="7">
    <source>
        <dbReference type="EMBL" id="EME36513.1"/>
    </source>
</evidence>
<gene>
    <name evidence="7" type="ORF">C884_00361</name>
</gene>
<protein>
    <recommendedName>
        <fullName evidence="6">HTH lysR-type domain-containing protein</fullName>
    </recommendedName>
</protein>
<dbReference type="RefSeq" id="WP_006214779.1">
    <property type="nucleotide sequence ID" value="NZ_ANHZ02000013.1"/>
</dbReference>
<dbReference type="PANTHER" id="PTHR30346">
    <property type="entry name" value="TRANSCRIPTIONAL DUAL REGULATOR HCAR-RELATED"/>
    <property type="match status" value="1"/>
</dbReference>
<feature type="compositionally biased region" description="Basic and acidic residues" evidence="5">
    <location>
        <begin position="1"/>
        <end position="12"/>
    </location>
</feature>
<evidence type="ECO:0000256" key="1">
    <source>
        <dbReference type="ARBA" id="ARBA00009437"/>
    </source>
</evidence>
<dbReference type="STRING" id="71999.KPaMU14_07445"/>
<organism evidence="7 8">
    <name type="scientific">Kocuria palustris PEL</name>
    <dbReference type="NCBI Taxonomy" id="1236550"/>
    <lineage>
        <taxon>Bacteria</taxon>
        <taxon>Bacillati</taxon>
        <taxon>Actinomycetota</taxon>
        <taxon>Actinomycetes</taxon>
        <taxon>Micrococcales</taxon>
        <taxon>Micrococcaceae</taxon>
        <taxon>Kocuria</taxon>
    </lineage>
</organism>
<dbReference type="SUPFAM" id="SSF53850">
    <property type="entry name" value="Periplasmic binding protein-like II"/>
    <property type="match status" value="1"/>
</dbReference>
<dbReference type="Gene3D" id="1.10.10.10">
    <property type="entry name" value="Winged helix-like DNA-binding domain superfamily/Winged helix DNA-binding domain"/>
    <property type="match status" value="1"/>
</dbReference>
<dbReference type="InterPro" id="IPR005119">
    <property type="entry name" value="LysR_subst-bd"/>
</dbReference>